<feature type="transmembrane region" description="Helical" evidence="1">
    <location>
        <begin position="235"/>
        <end position="258"/>
    </location>
</feature>
<dbReference type="Pfam" id="PF14145">
    <property type="entry name" value="YrhK"/>
    <property type="match status" value="2"/>
</dbReference>
<dbReference type="Proteomes" id="UP000663848">
    <property type="component" value="Unassembled WGS sequence"/>
</dbReference>
<feature type="domain" description="YrhK" evidence="2">
    <location>
        <begin position="30"/>
        <end position="76"/>
    </location>
</feature>
<dbReference type="Proteomes" id="UP000663862">
    <property type="component" value="Unassembled WGS sequence"/>
</dbReference>
<evidence type="ECO:0000313" key="11">
    <source>
        <dbReference type="Proteomes" id="UP000663869"/>
    </source>
</evidence>
<evidence type="ECO:0000313" key="3">
    <source>
        <dbReference type="EMBL" id="CAF3176904.1"/>
    </source>
</evidence>
<dbReference type="OrthoDB" id="10034944at2759"/>
<dbReference type="EMBL" id="CAJNYT010004012">
    <property type="protein sequence ID" value="CAF3626132.1"/>
    <property type="molecule type" value="Genomic_DNA"/>
</dbReference>
<evidence type="ECO:0000313" key="9">
    <source>
        <dbReference type="EMBL" id="CAF4694812.1"/>
    </source>
</evidence>
<protein>
    <recommendedName>
        <fullName evidence="2">YrhK domain-containing protein</fullName>
    </recommendedName>
</protein>
<feature type="domain" description="YrhK" evidence="2">
    <location>
        <begin position="124"/>
        <end position="164"/>
    </location>
</feature>
<dbReference type="EMBL" id="CAJOBQ010005134">
    <property type="protein sequence ID" value="CAF4650481.1"/>
    <property type="molecule type" value="Genomic_DNA"/>
</dbReference>
<feature type="transmembrane region" description="Helical" evidence="1">
    <location>
        <begin position="156"/>
        <end position="174"/>
    </location>
</feature>
<dbReference type="EMBL" id="CAJOBS010001149">
    <property type="protein sequence ID" value="CAF4694812.1"/>
    <property type="molecule type" value="Genomic_DNA"/>
</dbReference>
<dbReference type="Proteomes" id="UP000663825">
    <property type="component" value="Unassembled WGS sequence"/>
</dbReference>
<proteinExistence type="predicted"/>
<dbReference type="EMBL" id="CAJNXB010001567">
    <property type="protein sequence ID" value="CAF3176904.1"/>
    <property type="molecule type" value="Genomic_DNA"/>
</dbReference>
<gene>
    <name evidence="5" type="ORF">FME351_LOCUS17068</name>
    <name evidence="6" type="ORF">GRG538_LOCUS23924</name>
    <name evidence="4" type="ORF">KIK155_LOCUS4533</name>
    <name evidence="10" type="ORF">QYT958_LOCUS32738</name>
    <name evidence="3" type="ORF">TIS948_LOCUS11127</name>
    <name evidence="9" type="ORF">TOA249_LOCUS16675</name>
    <name evidence="8" type="ORF">TSG867_LOCUS30743</name>
    <name evidence="7" type="ORF">UJA718_LOCUS6114</name>
</gene>
<organism evidence="5 11">
    <name type="scientific">Rotaria socialis</name>
    <dbReference type="NCBI Taxonomy" id="392032"/>
    <lineage>
        <taxon>Eukaryota</taxon>
        <taxon>Metazoa</taxon>
        <taxon>Spiralia</taxon>
        <taxon>Gnathifera</taxon>
        <taxon>Rotifera</taxon>
        <taxon>Eurotatoria</taxon>
        <taxon>Bdelloidea</taxon>
        <taxon>Philodinida</taxon>
        <taxon>Philodinidae</taxon>
        <taxon>Rotaria</taxon>
    </lineage>
</organism>
<dbReference type="EMBL" id="CAJOBR010021673">
    <property type="protein sequence ID" value="CAF4940891.1"/>
    <property type="molecule type" value="Genomic_DNA"/>
</dbReference>
<evidence type="ECO:0000313" key="10">
    <source>
        <dbReference type="EMBL" id="CAF4940891.1"/>
    </source>
</evidence>
<keyword evidence="12" id="KW-1185">Reference proteome</keyword>
<comment type="caution">
    <text evidence="5">The sequence shown here is derived from an EMBL/GenBank/DDBJ whole genome shotgun (WGS) entry which is preliminary data.</text>
</comment>
<evidence type="ECO:0000259" key="2">
    <source>
        <dbReference type="Pfam" id="PF14145"/>
    </source>
</evidence>
<dbReference type="EMBL" id="CAJNYV010000471">
    <property type="protein sequence ID" value="CAF3361538.1"/>
    <property type="molecule type" value="Genomic_DNA"/>
</dbReference>
<feature type="transmembrane region" description="Helical" evidence="1">
    <location>
        <begin position="122"/>
        <end position="144"/>
    </location>
</feature>
<evidence type="ECO:0000313" key="5">
    <source>
        <dbReference type="EMBL" id="CAF3505848.1"/>
    </source>
</evidence>
<dbReference type="EMBL" id="CAJNYU010002096">
    <property type="protein sequence ID" value="CAF3505848.1"/>
    <property type="molecule type" value="Genomic_DNA"/>
</dbReference>
<dbReference type="Proteomes" id="UP000663869">
    <property type="component" value="Unassembled WGS sequence"/>
</dbReference>
<dbReference type="EMBL" id="CAJOBP010000562">
    <property type="protein sequence ID" value="CAF4193972.1"/>
    <property type="molecule type" value="Genomic_DNA"/>
</dbReference>
<sequence>MEQKTSTDDTNEIKFFDERQTLIWRIAHGTFCFMLGGLCFIAGSCMYFTTVYDPYPAALIAGGWLFTIGSVLFLLADLLEWSHYLRECCFCCLHRDEYENSNAGAFKYPRSSLLGHWQRSEVGINVFVSVCGSILYLIGSIFFIPALSDYVIAGDWLFIVGSAFIFSSQGWKVYRMSRTNVADRTDHRFRLANLANNISVVFADVFTGFGGVFFFIGTILFLPRFNISDADENRAAIIFVLGSVSFTIGSFFVHYIYYCRYNR</sequence>
<evidence type="ECO:0000256" key="1">
    <source>
        <dbReference type="SAM" id="Phobius"/>
    </source>
</evidence>
<dbReference type="Proteomes" id="UP000663838">
    <property type="component" value="Unassembled WGS sequence"/>
</dbReference>
<evidence type="ECO:0000313" key="8">
    <source>
        <dbReference type="EMBL" id="CAF4650481.1"/>
    </source>
</evidence>
<keyword evidence="1" id="KW-0812">Transmembrane</keyword>
<feature type="transmembrane region" description="Helical" evidence="1">
    <location>
        <begin position="194"/>
        <end position="223"/>
    </location>
</feature>
<evidence type="ECO:0000313" key="4">
    <source>
        <dbReference type="EMBL" id="CAF3361538.1"/>
    </source>
</evidence>
<evidence type="ECO:0000313" key="6">
    <source>
        <dbReference type="EMBL" id="CAF3626132.1"/>
    </source>
</evidence>
<feature type="transmembrane region" description="Helical" evidence="1">
    <location>
        <begin position="55"/>
        <end position="76"/>
    </location>
</feature>
<feature type="transmembrane region" description="Helical" evidence="1">
    <location>
        <begin position="22"/>
        <end position="49"/>
    </location>
</feature>
<dbReference type="Proteomes" id="UP000663865">
    <property type="component" value="Unassembled WGS sequence"/>
</dbReference>
<accession>A0A818HKU5</accession>
<dbReference type="Proteomes" id="UP000663873">
    <property type="component" value="Unassembled WGS sequence"/>
</dbReference>
<evidence type="ECO:0000313" key="12">
    <source>
        <dbReference type="Proteomes" id="UP000663873"/>
    </source>
</evidence>
<dbReference type="Proteomes" id="UP000663872">
    <property type="component" value="Unassembled WGS sequence"/>
</dbReference>
<keyword evidence="1" id="KW-0472">Membrane</keyword>
<dbReference type="AlphaFoldDB" id="A0A818HKU5"/>
<name>A0A818HKU5_9BILA</name>
<evidence type="ECO:0000313" key="7">
    <source>
        <dbReference type="EMBL" id="CAF4193972.1"/>
    </source>
</evidence>
<dbReference type="InterPro" id="IPR025424">
    <property type="entry name" value="YrhK_domain"/>
</dbReference>
<reference evidence="5" key="1">
    <citation type="submission" date="2021-02" db="EMBL/GenBank/DDBJ databases">
        <authorList>
            <person name="Nowell W R."/>
        </authorList>
    </citation>
    <scope>NUCLEOTIDE SEQUENCE</scope>
</reference>
<keyword evidence="1" id="KW-1133">Transmembrane helix</keyword>